<dbReference type="Gene3D" id="1.10.10.10">
    <property type="entry name" value="Winged helix-like DNA-binding domain superfamily/Winged helix DNA-binding domain"/>
    <property type="match status" value="1"/>
</dbReference>
<dbReference type="Pfam" id="PF03466">
    <property type="entry name" value="LysR_substrate"/>
    <property type="match status" value="1"/>
</dbReference>
<dbReference type="PANTHER" id="PTHR30537">
    <property type="entry name" value="HTH-TYPE TRANSCRIPTIONAL REGULATOR"/>
    <property type="match status" value="1"/>
</dbReference>
<gene>
    <name evidence="6" type="ORF">ACFQE0_07795</name>
</gene>
<dbReference type="InterPro" id="IPR036388">
    <property type="entry name" value="WH-like_DNA-bd_sf"/>
</dbReference>
<keyword evidence="2" id="KW-0805">Transcription regulation</keyword>
<evidence type="ECO:0000313" key="6">
    <source>
        <dbReference type="EMBL" id="MFC6789527.1"/>
    </source>
</evidence>
<dbReference type="InterPro" id="IPR000847">
    <property type="entry name" value="LysR_HTH_N"/>
</dbReference>
<dbReference type="InterPro" id="IPR058163">
    <property type="entry name" value="LysR-type_TF_proteobact-type"/>
</dbReference>
<dbReference type="Pfam" id="PF00126">
    <property type="entry name" value="HTH_1"/>
    <property type="match status" value="1"/>
</dbReference>
<dbReference type="SUPFAM" id="SSF46785">
    <property type="entry name" value="Winged helix' DNA-binding domain"/>
    <property type="match status" value="1"/>
</dbReference>
<dbReference type="InterPro" id="IPR005119">
    <property type="entry name" value="LysR_subst-bd"/>
</dbReference>
<name>A0ABW2BI59_9HYPH</name>
<accession>A0ABW2BI59</accession>
<evidence type="ECO:0000256" key="3">
    <source>
        <dbReference type="ARBA" id="ARBA00023125"/>
    </source>
</evidence>
<organism evidence="6 7">
    <name type="scientific">Methylobacterium komagatae</name>
    <dbReference type="NCBI Taxonomy" id="374425"/>
    <lineage>
        <taxon>Bacteria</taxon>
        <taxon>Pseudomonadati</taxon>
        <taxon>Pseudomonadota</taxon>
        <taxon>Alphaproteobacteria</taxon>
        <taxon>Hyphomicrobiales</taxon>
        <taxon>Methylobacteriaceae</taxon>
        <taxon>Methylobacterium</taxon>
    </lineage>
</organism>
<dbReference type="Gene3D" id="3.40.190.290">
    <property type="match status" value="1"/>
</dbReference>
<evidence type="ECO:0000259" key="5">
    <source>
        <dbReference type="PROSITE" id="PS50931"/>
    </source>
</evidence>
<proteinExistence type="inferred from homology"/>
<comment type="similarity">
    <text evidence="1">Belongs to the LysR transcriptional regulatory family.</text>
</comment>
<sequence>MDRLEELAFFVAVVETGSLAAAARRMNRSPAAATRALAGLEARVGTRLVARTTRRLAPTPAGLALAEQARGLVAGYESAISGAGEGTVRGLVRVTAPVQFGRRHVAPVVSAFLDAFPETQIELRLADRNVDLVEEGLDVAVRIGLLAESRLVSRKVGQVSRILVASPAYLAARGTPVRPADLAAHETIQGLVRPGPREWQFGRTRVRLAPRLIVNDVEAALGAARAGRGIARVLSYQAAEDLAEGRLIRLLGPYEPPPLPVQIVTQGAEYRPARVVAFLDHAAGMLRSLPVLNERSPSP</sequence>
<feature type="domain" description="HTH lysR-type" evidence="5">
    <location>
        <begin position="1"/>
        <end position="59"/>
    </location>
</feature>
<dbReference type="SUPFAM" id="SSF53850">
    <property type="entry name" value="Periplasmic binding protein-like II"/>
    <property type="match status" value="1"/>
</dbReference>
<dbReference type="EMBL" id="JBHSWN010000001">
    <property type="protein sequence ID" value="MFC6789527.1"/>
    <property type="molecule type" value="Genomic_DNA"/>
</dbReference>
<comment type="caution">
    <text evidence="6">The sequence shown here is derived from an EMBL/GenBank/DDBJ whole genome shotgun (WGS) entry which is preliminary data.</text>
</comment>
<keyword evidence="4" id="KW-0804">Transcription</keyword>
<dbReference type="InterPro" id="IPR036390">
    <property type="entry name" value="WH_DNA-bd_sf"/>
</dbReference>
<dbReference type="PANTHER" id="PTHR30537:SF5">
    <property type="entry name" value="HTH-TYPE TRANSCRIPTIONAL ACTIVATOR TTDR-RELATED"/>
    <property type="match status" value="1"/>
</dbReference>
<keyword evidence="3" id="KW-0238">DNA-binding</keyword>
<dbReference type="RefSeq" id="WP_378968577.1">
    <property type="nucleotide sequence ID" value="NZ_JBHSWN010000001.1"/>
</dbReference>
<evidence type="ECO:0000256" key="1">
    <source>
        <dbReference type="ARBA" id="ARBA00009437"/>
    </source>
</evidence>
<evidence type="ECO:0000313" key="7">
    <source>
        <dbReference type="Proteomes" id="UP001596292"/>
    </source>
</evidence>
<dbReference type="PROSITE" id="PS50931">
    <property type="entry name" value="HTH_LYSR"/>
    <property type="match status" value="1"/>
</dbReference>
<dbReference type="Proteomes" id="UP001596292">
    <property type="component" value="Unassembled WGS sequence"/>
</dbReference>
<keyword evidence="7" id="KW-1185">Reference proteome</keyword>
<evidence type="ECO:0000256" key="4">
    <source>
        <dbReference type="ARBA" id="ARBA00023163"/>
    </source>
</evidence>
<reference evidence="7" key="1">
    <citation type="journal article" date="2019" name="Int. J. Syst. Evol. Microbiol.">
        <title>The Global Catalogue of Microorganisms (GCM) 10K type strain sequencing project: providing services to taxonomists for standard genome sequencing and annotation.</title>
        <authorList>
            <consortium name="The Broad Institute Genomics Platform"/>
            <consortium name="The Broad Institute Genome Sequencing Center for Infectious Disease"/>
            <person name="Wu L."/>
            <person name="Ma J."/>
        </authorList>
    </citation>
    <scope>NUCLEOTIDE SEQUENCE [LARGE SCALE GENOMIC DNA]</scope>
    <source>
        <strain evidence="7">CCUG 48316</strain>
    </source>
</reference>
<evidence type="ECO:0000256" key="2">
    <source>
        <dbReference type="ARBA" id="ARBA00023015"/>
    </source>
</evidence>
<protein>
    <submittedName>
        <fullName evidence="6">LysR family transcriptional regulator</fullName>
    </submittedName>
</protein>